<dbReference type="InterPro" id="IPR035906">
    <property type="entry name" value="MetI-like_sf"/>
</dbReference>
<dbReference type="Pfam" id="PF00528">
    <property type="entry name" value="BPD_transp_1"/>
    <property type="match status" value="1"/>
</dbReference>
<dbReference type="EMBL" id="BMDG01000002">
    <property type="protein sequence ID" value="GGI05195.1"/>
    <property type="molecule type" value="Genomic_DNA"/>
</dbReference>
<comment type="caution">
    <text evidence="10">The sequence shown here is derived from an EMBL/GenBank/DDBJ whole genome shotgun (WGS) entry which is preliminary data.</text>
</comment>
<dbReference type="PROSITE" id="PS50928">
    <property type="entry name" value="ABC_TM1"/>
    <property type="match status" value="1"/>
</dbReference>
<evidence type="ECO:0000313" key="11">
    <source>
        <dbReference type="Proteomes" id="UP000632535"/>
    </source>
</evidence>
<dbReference type="SUPFAM" id="SSF161098">
    <property type="entry name" value="MetI-like"/>
    <property type="match status" value="1"/>
</dbReference>
<feature type="region of interest" description="Disordered" evidence="8">
    <location>
        <begin position="1"/>
        <end position="31"/>
    </location>
</feature>
<organism evidence="10 11">
    <name type="scientific">Isoptericola cucumis</name>
    <dbReference type="NCBI Taxonomy" id="1776856"/>
    <lineage>
        <taxon>Bacteria</taxon>
        <taxon>Bacillati</taxon>
        <taxon>Actinomycetota</taxon>
        <taxon>Actinomycetes</taxon>
        <taxon>Micrococcales</taxon>
        <taxon>Promicromonosporaceae</taxon>
        <taxon>Isoptericola</taxon>
    </lineage>
</organism>
<keyword evidence="3" id="KW-1003">Cell membrane</keyword>
<evidence type="ECO:0000256" key="6">
    <source>
        <dbReference type="ARBA" id="ARBA00023136"/>
    </source>
</evidence>
<comment type="similarity">
    <text evidence="7">Belongs to the binding-protein-dependent transport system permease family.</text>
</comment>
<accession>A0ABQ2B3N0</accession>
<proteinExistence type="inferred from homology"/>
<feature type="domain" description="ABC transmembrane type-1" evidence="9">
    <location>
        <begin position="133"/>
        <end position="339"/>
    </location>
</feature>
<evidence type="ECO:0000256" key="4">
    <source>
        <dbReference type="ARBA" id="ARBA00022692"/>
    </source>
</evidence>
<evidence type="ECO:0000313" key="10">
    <source>
        <dbReference type="EMBL" id="GGI05195.1"/>
    </source>
</evidence>
<reference evidence="11" key="1">
    <citation type="journal article" date="2019" name="Int. J. Syst. Evol. Microbiol.">
        <title>The Global Catalogue of Microorganisms (GCM) 10K type strain sequencing project: providing services to taxonomists for standard genome sequencing and annotation.</title>
        <authorList>
            <consortium name="The Broad Institute Genomics Platform"/>
            <consortium name="The Broad Institute Genome Sequencing Center for Infectious Disease"/>
            <person name="Wu L."/>
            <person name="Ma J."/>
        </authorList>
    </citation>
    <scope>NUCLEOTIDE SEQUENCE [LARGE SCALE GENOMIC DNA]</scope>
    <source>
        <strain evidence="11">CCM 8653</strain>
    </source>
</reference>
<keyword evidence="5 7" id="KW-1133">Transmembrane helix</keyword>
<feature type="transmembrane region" description="Helical" evidence="7">
    <location>
        <begin position="218"/>
        <end position="236"/>
    </location>
</feature>
<gene>
    <name evidence="10" type="ORF">GCM10007368_04940</name>
</gene>
<feature type="transmembrane region" description="Helical" evidence="7">
    <location>
        <begin position="138"/>
        <end position="158"/>
    </location>
</feature>
<dbReference type="RefSeq" id="WP_188522085.1">
    <property type="nucleotide sequence ID" value="NZ_BMDG01000002.1"/>
</dbReference>
<dbReference type="InterPro" id="IPR045621">
    <property type="entry name" value="BPD_transp_1_N"/>
</dbReference>
<keyword evidence="4 7" id="KW-0812">Transmembrane</keyword>
<evidence type="ECO:0000259" key="9">
    <source>
        <dbReference type="PROSITE" id="PS50928"/>
    </source>
</evidence>
<protein>
    <submittedName>
        <fullName evidence="10">ABC transporter permease</fullName>
    </submittedName>
</protein>
<feature type="compositionally biased region" description="Low complexity" evidence="8">
    <location>
        <begin position="20"/>
        <end position="31"/>
    </location>
</feature>
<dbReference type="PANTHER" id="PTHR43163">
    <property type="entry name" value="DIPEPTIDE TRANSPORT SYSTEM PERMEASE PROTEIN DPPB-RELATED"/>
    <property type="match status" value="1"/>
</dbReference>
<keyword evidence="11" id="KW-1185">Reference proteome</keyword>
<feature type="transmembrane region" description="Helical" evidence="7">
    <location>
        <begin position="170"/>
        <end position="198"/>
    </location>
</feature>
<sequence length="356" mass="37763">MTTVRTHDPAPAAGPPAGPPATTTSGSSSARRSPATAWTLWAARRVGLAALTLWLVSVLVFLATAALGDPVKAILGKEAATNLGRAEQIRQQLHLDESLWDRYWHWFGGLLRGDLGTSVANGLPVGELIGDRVVNSGVLVLIAAVVIIPVSFAVALLSARHRGRRLDHGIQLVVLTLAGLPEFVVGIVLVALFSTVVFHALPAVTISAGGEGPWTQPASMILPVVTLVLVVAPYVIRIMRSTLLDVLDSDYVELARLKGVPERVVLRRHALRNAVVPAIQVIGLQLAWLASGIVLVEYLFSYPGIGASLVDSVRNSDIPMVQTLAMIVAAVYVVVNLVADVLSILCTPRERTAISS</sequence>
<name>A0ABQ2B3N0_9MICO</name>
<dbReference type="CDD" id="cd06261">
    <property type="entry name" value="TM_PBP2"/>
    <property type="match status" value="1"/>
</dbReference>
<dbReference type="Pfam" id="PF19300">
    <property type="entry name" value="BPD_transp_1_N"/>
    <property type="match status" value="1"/>
</dbReference>
<evidence type="ECO:0000256" key="2">
    <source>
        <dbReference type="ARBA" id="ARBA00022448"/>
    </source>
</evidence>
<evidence type="ECO:0000256" key="3">
    <source>
        <dbReference type="ARBA" id="ARBA00022475"/>
    </source>
</evidence>
<evidence type="ECO:0000256" key="1">
    <source>
        <dbReference type="ARBA" id="ARBA00004651"/>
    </source>
</evidence>
<evidence type="ECO:0000256" key="5">
    <source>
        <dbReference type="ARBA" id="ARBA00022989"/>
    </source>
</evidence>
<dbReference type="Gene3D" id="1.10.3720.10">
    <property type="entry name" value="MetI-like"/>
    <property type="match status" value="1"/>
</dbReference>
<feature type="transmembrane region" description="Helical" evidence="7">
    <location>
        <begin position="320"/>
        <end position="346"/>
    </location>
</feature>
<feature type="transmembrane region" description="Helical" evidence="7">
    <location>
        <begin position="275"/>
        <end position="300"/>
    </location>
</feature>
<keyword evidence="2 7" id="KW-0813">Transport</keyword>
<dbReference type="InterPro" id="IPR000515">
    <property type="entry name" value="MetI-like"/>
</dbReference>
<dbReference type="PANTHER" id="PTHR43163:SF6">
    <property type="entry name" value="DIPEPTIDE TRANSPORT SYSTEM PERMEASE PROTEIN DPPB-RELATED"/>
    <property type="match status" value="1"/>
</dbReference>
<comment type="subcellular location">
    <subcellularLocation>
        <location evidence="1 7">Cell membrane</location>
        <topology evidence="1 7">Multi-pass membrane protein</topology>
    </subcellularLocation>
</comment>
<keyword evidence="6 7" id="KW-0472">Membrane</keyword>
<feature type="transmembrane region" description="Helical" evidence="7">
    <location>
        <begin position="46"/>
        <end position="67"/>
    </location>
</feature>
<evidence type="ECO:0000256" key="8">
    <source>
        <dbReference type="SAM" id="MobiDB-lite"/>
    </source>
</evidence>
<evidence type="ECO:0000256" key="7">
    <source>
        <dbReference type="RuleBase" id="RU363032"/>
    </source>
</evidence>
<dbReference type="Proteomes" id="UP000632535">
    <property type="component" value="Unassembled WGS sequence"/>
</dbReference>